<evidence type="ECO:0000313" key="2">
    <source>
        <dbReference type="EMBL" id="CAI9740879.1"/>
    </source>
</evidence>
<feature type="domain" description="Nose resistant-to-fluoxetine protein N-terminal" evidence="1">
    <location>
        <begin position="51"/>
        <end position="198"/>
    </location>
</feature>
<dbReference type="Proteomes" id="UP001162480">
    <property type="component" value="Chromosome 25"/>
</dbReference>
<keyword evidence="3" id="KW-1185">Reference proteome</keyword>
<organism evidence="2 3">
    <name type="scientific">Octopus vulgaris</name>
    <name type="common">Common octopus</name>
    <dbReference type="NCBI Taxonomy" id="6645"/>
    <lineage>
        <taxon>Eukaryota</taxon>
        <taxon>Metazoa</taxon>
        <taxon>Spiralia</taxon>
        <taxon>Lophotrochozoa</taxon>
        <taxon>Mollusca</taxon>
        <taxon>Cephalopoda</taxon>
        <taxon>Coleoidea</taxon>
        <taxon>Octopodiformes</taxon>
        <taxon>Octopoda</taxon>
        <taxon>Incirrata</taxon>
        <taxon>Octopodidae</taxon>
        <taxon>Octopus</taxon>
    </lineage>
</organism>
<reference evidence="2" key="1">
    <citation type="submission" date="2023-08" db="EMBL/GenBank/DDBJ databases">
        <authorList>
            <person name="Alioto T."/>
            <person name="Alioto T."/>
            <person name="Gomez Garrido J."/>
        </authorList>
    </citation>
    <scope>NUCLEOTIDE SEQUENCE</scope>
</reference>
<name>A0AA36BVR3_OCTVU</name>
<dbReference type="Pfam" id="PF20146">
    <property type="entry name" value="NRF"/>
    <property type="match status" value="1"/>
</dbReference>
<dbReference type="InterPro" id="IPR052728">
    <property type="entry name" value="O2_lipid_transport_reg"/>
</dbReference>
<proteinExistence type="predicted"/>
<gene>
    <name evidence="2" type="ORF">OCTVUL_1B020717</name>
</gene>
<dbReference type="SMART" id="SM00703">
    <property type="entry name" value="NRF"/>
    <property type="match status" value="1"/>
</dbReference>
<protein>
    <recommendedName>
        <fullName evidence="1">Nose resistant-to-fluoxetine protein N-terminal domain-containing protein</fullName>
    </recommendedName>
</protein>
<accession>A0AA36BVR3</accession>
<evidence type="ECO:0000259" key="1">
    <source>
        <dbReference type="SMART" id="SM00703"/>
    </source>
</evidence>
<dbReference type="EMBL" id="OX597838">
    <property type="protein sequence ID" value="CAI9740879.1"/>
    <property type="molecule type" value="Genomic_DNA"/>
</dbReference>
<dbReference type="PANTHER" id="PTHR11161">
    <property type="entry name" value="O-ACYLTRANSFERASE"/>
    <property type="match status" value="1"/>
</dbReference>
<evidence type="ECO:0000313" key="3">
    <source>
        <dbReference type="Proteomes" id="UP001162480"/>
    </source>
</evidence>
<sequence length="212" mass="23379">MGGEGVNCKSVEEEEEIKDDKQNLTEILLRQNLYEEFLPLLTESGVSKYLTLQQLLPLGLMFLNAYKGIERNVTKVLDASGKPPAGILQGAVHWAGDYESCLKIKSPFGPGNLSEHNPLIHGQYCSVKIDFPKEGFIKKIPVALLPIFGPQLNGMSVIWDICTTQRCSAPELKTLFTPAFNLLNRFASVNLTSVVCKKPPNLLKHNEAIGAL</sequence>
<dbReference type="AlphaFoldDB" id="A0AA36BVR3"/>
<dbReference type="PANTHER" id="PTHR11161:SF0">
    <property type="entry name" value="O-ACYLTRANSFERASE LIKE PROTEIN"/>
    <property type="match status" value="1"/>
</dbReference>
<dbReference type="InterPro" id="IPR006621">
    <property type="entry name" value="Nose-resist-to-fluoxetine_N"/>
</dbReference>